<evidence type="ECO:0000259" key="9">
    <source>
        <dbReference type="Pfam" id="PF25917"/>
    </source>
</evidence>
<dbReference type="AlphaFoldDB" id="E6XMS6"/>
<comment type="similarity">
    <text evidence="2">Belongs to the membrane fusion protein (MFP) (TC 8.A.1) family.</text>
</comment>
<dbReference type="InterPro" id="IPR058627">
    <property type="entry name" value="MdtA-like_C"/>
</dbReference>
<dbReference type="GO" id="GO:1990961">
    <property type="term" value="P:xenobiotic detoxification by transmembrane export across the plasma membrane"/>
    <property type="evidence" value="ECO:0007669"/>
    <property type="project" value="InterPro"/>
</dbReference>
<dbReference type="Proteomes" id="UP000008209">
    <property type="component" value="Chromosome"/>
</dbReference>
<keyword evidence="4 5" id="KW-0175">Coiled coil</keyword>
<gene>
    <name evidence="12" type="ordered locus">Sput200_3305</name>
</gene>
<reference evidence="12 13" key="1">
    <citation type="submission" date="2011-01" db="EMBL/GenBank/DDBJ databases">
        <title>Complete sequence of Shewanella putrefaciens 200.</title>
        <authorList>
            <consortium name="US DOE Joint Genome Institute"/>
            <person name="Lucas S."/>
            <person name="Copeland A."/>
            <person name="Lapidus A."/>
            <person name="Cheng J.-F."/>
            <person name="Bruce D."/>
            <person name="Goodwin L."/>
            <person name="Pitluck S."/>
            <person name="Munk A.C."/>
            <person name="Detter J.C."/>
            <person name="Han C."/>
            <person name="Tapia R."/>
            <person name="Land M."/>
            <person name="Hauser L."/>
            <person name="Chang Y.-J."/>
            <person name="Jeffries C."/>
            <person name="Kyrpides N."/>
            <person name="Ivanova N."/>
            <person name="Mikhailova N."/>
            <person name="Kolker E."/>
            <person name="Lawrence C."/>
            <person name="McCue L.A."/>
            <person name="DiChristina T."/>
            <person name="Nealson K."/>
            <person name="Fredrickson J.K."/>
            <person name="Woyke T."/>
        </authorList>
    </citation>
    <scope>NUCLEOTIDE SEQUENCE [LARGE SCALE GENOMIC DNA]</scope>
    <source>
        <strain evidence="12 13">200</strain>
    </source>
</reference>
<dbReference type="Pfam" id="PF25876">
    <property type="entry name" value="HH_MFP_RND"/>
    <property type="match status" value="1"/>
</dbReference>
<dbReference type="Pfam" id="PF25990">
    <property type="entry name" value="Beta-barrel_YknX"/>
    <property type="match status" value="1"/>
</dbReference>
<dbReference type="GO" id="GO:1990195">
    <property type="term" value="C:macrolide transmembrane transporter complex"/>
    <property type="evidence" value="ECO:0007669"/>
    <property type="project" value="InterPro"/>
</dbReference>
<keyword evidence="7" id="KW-1133">Transmembrane helix</keyword>
<name>E6XMS6_SHEP2</name>
<dbReference type="GO" id="GO:0019898">
    <property type="term" value="C:extrinsic component of membrane"/>
    <property type="evidence" value="ECO:0007669"/>
    <property type="project" value="InterPro"/>
</dbReference>
<evidence type="ECO:0000313" key="12">
    <source>
        <dbReference type="EMBL" id="ADV55694.1"/>
    </source>
</evidence>
<feature type="domain" description="Multidrug resistance protein MdtA-like C-terminal permuted SH3" evidence="10">
    <location>
        <begin position="366"/>
        <end position="409"/>
    </location>
</feature>
<dbReference type="Gene3D" id="6.10.140.1990">
    <property type="match status" value="1"/>
</dbReference>
<keyword evidence="7" id="KW-0812">Transmembrane</keyword>
<feature type="compositionally biased region" description="Basic and acidic residues" evidence="6">
    <location>
        <begin position="344"/>
        <end position="362"/>
    </location>
</feature>
<evidence type="ECO:0000313" key="13">
    <source>
        <dbReference type="Proteomes" id="UP000008209"/>
    </source>
</evidence>
<organism evidence="12 13">
    <name type="scientific">Shewanella putrefaciens (strain 200)</name>
    <dbReference type="NCBI Taxonomy" id="399804"/>
    <lineage>
        <taxon>Bacteria</taxon>
        <taxon>Pseudomonadati</taxon>
        <taxon>Pseudomonadota</taxon>
        <taxon>Gammaproteobacteria</taxon>
        <taxon>Alteromonadales</taxon>
        <taxon>Shewanellaceae</taxon>
        <taxon>Shewanella</taxon>
    </lineage>
</organism>
<dbReference type="GO" id="GO:1990281">
    <property type="term" value="C:efflux pump complex"/>
    <property type="evidence" value="ECO:0007669"/>
    <property type="project" value="TreeGrafter"/>
</dbReference>
<protein>
    <submittedName>
        <fullName evidence="12">Macrolide eflux system, membrane fusion protein subunit, MacA</fullName>
    </submittedName>
</protein>
<feature type="region of interest" description="Disordered" evidence="6">
    <location>
        <begin position="344"/>
        <end position="371"/>
    </location>
</feature>
<dbReference type="KEGG" id="shp:Sput200_3305"/>
<dbReference type="SUPFAM" id="SSF111369">
    <property type="entry name" value="HlyD-like secretion proteins"/>
    <property type="match status" value="1"/>
</dbReference>
<evidence type="ECO:0000259" key="8">
    <source>
        <dbReference type="Pfam" id="PF25876"/>
    </source>
</evidence>
<keyword evidence="3" id="KW-0813">Transport</keyword>
<dbReference type="PANTHER" id="PTHR30469:SF33">
    <property type="entry name" value="SLR1207 PROTEIN"/>
    <property type="match status" value="1"/>
</dbReference>
<keyword evidence="7" id="KW-0472">Membrane</keyword>
<dbReference type="InterPro" id="IPR058625">
    <property type="entry name" value="MdtA-like_BSH"/>
</dbReference>
<dbReference type="PANTHER" id="PTHR30469">
    <property type="entry name" value="MULTIDRUG RESISTANCE PROTEIN MDTA"/>
    <property type="match status" value="1"/>
</dbReference>
<evidence type="ECO:0000256" key="5">
    <source>
        <dbReference type="SAM" id="Coils"/>
    </source>
</evidence>
<feature type="domain" description="Multidrug resistance protein MdtA-like alpha-helical hairpin" evidence="8">
    <location>
        <begin position="123"/>
        <end position="196"/>
    </location>
</feature>
<dbReference type="HOGENOM" id="CLU_018816_14_1_6"/>
<evidence type="ECO:0000256" key="6">
    <source>
        <dbReference type="SAM" id="MobiDB-lite"/>
    </source>
</evidence>
<evidence type="ECO:0000259" key="11">
    <source>
        <dbReference type="Pfam" id="PF25990"/>
    </source>
</evidence>
<dbReference type="GO" id="GO:0030313">
    <property type="term" value="C:cell envelope"/>
    <property type="evidence" value="ECO:0007669"/>
    <property type="project" value="UniProtKB-SubCell"/>
</dbReference>
<evidence type="ECO:0000256" key="1">
    <source>
        <dbReference type="ARBA" id="ARBA00004196"/>
    </source>
</evidence>
<feature type="transmembrane region" description="Helical" evidence="7">
    <location>
        <begin position="21"/>
        <end position="40"/>
    </location>
</feature>
<dbReference type="EMBL" id="CP002457">
    <property type="protein sequence ID" value="ADV55694.1"/>
    <property type="molecule type" value="Genomic_DNA"/>
</dbReference>
<dbReference type="NCBIfam" id="TIGR01730">
    <property type="entry name" value="RND_mfp"/>
    <property type="match status" value="1"/>
</dbReference>
<dbReference type="Pfam" id="PF25917">
    <property type="entry name" value="BSH_RND"/>
    <property type="match status" value="1"/>
</dbReference>
<evidence type="ECO:0000256" key="2">
    <source>
        <dbReference type="ARBA" id="ARBA00009477"/>
    </source>
</evidence>
<dbReference type="InterPro" id="IPR006143">
    <property type="entry name" value="RND_pump_MFP"/>
</dbReference>
<dbReference type="InterPro" id="IPR058636">
    <property type="entry name" value="Beta-barrel_YknX"/>
</dbReference>
<dbReference type="PATRIC" id="fig|399804.5.peg.3425"/>
<comment type="subcellular location">
    <subcellularLocation>
        <location evidence="1">Cell envelope</location>
    </subcellularLocation>
</comment>
<evidence type="ECO:0000256" key="3">
    <source>
        <dbReference type="ARBA" id="ARBA00022448"/>
    </source>
</evidence>
<dbReference type="InterPro" id="IPR030190">
    <property type="entry name" value="MacA_alpha-hairpin_sf"/>
</dbReference>
<dbReference type="GO" id="GO:0015562">
    <property type="term" value="F:efflux transmembrane transporter activity"/>
    <property type="evidence" value="ECO:0007669"/>
    <property type="project" value="TreeGrafter"/>
</dbReference>
<proteinExistence type="inferred from homology"/>
<accession>E6XMS6</accession>
<sequence>MRLFSLLDVNIPMKKSSKRKLLIVISGLIIIGGGAFSLWYKPETPPAYVTEAVYIGDIESTVLANGTLQALKQVSVGAQVSGQIDSLFVQSGDEVKQGDLIAQIDSLAQQNTIKEALASLKIINAQYRAKQAQIQQAKLEFVRQQQMLADNASSRASYEAAEATLTVYQAEIEQLEAQKQQAEIKVDSAKIDLGYTKITAPMDGTVVYSAVEVGQTVNANQTTPTIVEMAQLDTMTVKAEISEADIINVKPGQAVYFTILGQPNRPYHATIRAIEPGPTSMESSSSSSSSSSTTEAIYYYGLFDVKNPDRTLRIGMTTQISIVLAKAENALLVPSQILRIKPRDKQTAPLLDKDKDTQSSEPKRHRGPQYQVPVLVNNQVQYVDVTVGINNKINAEITSGLNEGDLVVLGMPSSEESSKLRRPPSVRF</sequence>
<evidence type="ECO:0000256" key="4">
    <source>
        <dbReference type="ARBA" id="ARBA00023054"/>
    </source>
</evidence>
<dbReference type="InterPro" id="IPR058624">
    <property type="entry name" value="MdtA-like_HH"/>
</dbReference>
<dbReference type="Gene3D" id="6.20.50.140">
    <property type="match status" value="1"/>
</dbReference>
<evidence type="ECO:0000256" key="7">
    <source>
        <dbReference type="SAM" id="Phobius"/>
    </source>
</evidence>
<feature type="coiled-coil region" evidence="5">
    <location>
        <begin position="120"/>
        <end position="192"/>
    </location>
</feature>
<evidence type="ECO:0000259" key="10">
    <source>
        <dbReference type="Pfam" id="PF25967"/>
    </source>
</evidence>
<feature type="domain" description="YknX-like beta-barrel" evidence="11">
    <location>
        <begin position="235"/>
        <end position="322"/>
    </location>
</feature>
<feature type="domain" description="Multidrug resistance protein MdtA-like barrel-sandwich hybrid" evidence="9">
    <location>
        <begin position="73"/>
        <end position="227"/>
    </location>
</feature>
<dbReference type="Gene3D" id="2.40.50.100">
    <property type="match status" value="1"/>
</dbReference>
<dbReference type="Gene3D" id="2.40.30.170">
    <property type="match status" value="1"/>
</dbReference>
<dbReference type="Pfam" id="PF25967">
    <property type="entry name" value="RND-MFP_C"/>
    <property type="match status" value="1"/>
</dbReference>